<evidence type="ECO:0000313" key="2">
    <source>
        <dbReference type="Proteomes" id="UP000031549"/>
    </source>
</evidence>
<protein>
    <submittedName>
        <fullName evidence="1">Type II toxin-antitoxin system HicB family antitoxin</fullName>
    </submittedName>
</protein>
<dbReference type="RefSeq" id="WP_039739375.1">
    <property type="nucleotide sequence ID" value="NZ_JTCM02000030.1"/>
</dbReference>
<proteinExistence type="predicted"/>
<accession>A0A846HAY6</accession>
<dbReference type="Gene3D" id="3.30.160.250">
    <property type="match status" value="1"/>
</dbReference>
<dbReference type="SUPFAM" id="SSF143100">
    <property type="entry name" value="TTHA1013/TTHA0281-like"/>
    <property type="match status" value="1"/>
</dbReference>
<name>A0A846HAY6_9CYAN</name>
<evidence type="ECO:0000313" key="1">
    <source>
        <dbReference type="EMBL" id="NEU73909.1"/>
    </source>
</evidence>
<gene>
    <name evidence="1" type="ORF">PI95_015425</name>
</gene>
<dbReference type="PANTHER" id="PTHR34504">
    <property type="entry name" value="ANTITOXIN HICB"/>
    <property type="match status" value="1"/>
</dbReference>
<keyword evidence="2" id="KW-1185">Reference proteome</keyword>
<sequence>MSSLKQTQDKKTQTFTAILHWEEDVYVAECPEVGTASQGETIEEAIANLREATELYLDEFPLLETAPRRLLTTFEVTSA</sequence>
<dbReference type="EMBL" id="JTCM02000030">
    <property type="protein sequence ID" value="NEU73909.1"/>
    <property type="molecule type" value="Genomic_DNA"/>
</dbReference>
<dbReference type="PANTHER" id="PTHR34504:SF2">
    <property type="entry name" value="UPF0150 PROTEIN SSL0259"/>
    <property type="match status" value="1"/>
</dbReference>
<reference evidence="1 2" key="1">
    <citation type="journal article" date="2015" name="Genome Announc.">
        <title>Draft Genome Sequence of Cyanobacterium Hassallia byssoidea Strain VB512170, Isolated from Monuments in India.</title>
        <authorList>
            <person name="Singh D."/>
            <person name="Chandrababunaidu M.M."/>
            <person name="Panda A."/>
            <person name="Sen D."/>
            <person name="Bhattacharyya S."/>
            <person name="Adhikary S.P."/>
            <person name="Tripathy S."/>
        </authorList>
    </citation>
    <scope>NUCLEOTIDE SEQUENCE [LARGE SCALE GENOMIC DNA]</scope>
    <source>
        <strain evidence="1 2">VB512170</strain>
    </source>
</reference>
<dbReference type="InterPro" id="IPR035069">
    <property type="entry name" value="TTHA1013/TTHA0281-like"/>
</dbReference>
<dbReference type="Proteomes" id="UP000031549">
    <property type="component" value="Unassembled WGS sequence"/>
</dbReference>
<dbReference type="InterPro" id="IPR051404">
    <property type="entry name" value="TA_system_antitoxin"/>
</dbReference>
<organism evidence="1 2">
    <name type="scientific">Hassallia byssoidea VB512170</name>
    <dbReference type="NCBI Taxonomy" id="1304833"/>
    <lineage>
        <taxon>Bacteria</taxon>
        <taxon>Bacillati</taxon>
        <taxon>Cyanobacteriota</taxon>
        <taxon>Cyanophyceae</taxon>
        <taxon>Nostocales</taxon>
        <taxon>Tolypothrichaceae</taxon>
        <taxon>Hassallia</taxon>
    </lineage>
</organism>
<dbReference type="AlphaFoldDB" id="A0A846HAY6"/>
<comment type="caution">
    <text evidence="1">The sequence shown here is derived from an EMBL/GenBank/DDBJ whole genome shotgun (WGS) entry which is preliminary data.</text>
</comment>